<dbReference type="EMBL" id="LC738881">
    <property type="protein sequence ID" value="BDT63105.1"/>
    <property type="molecule type" value="Genomic_DNA"/>
</dbReference>
<organism evidence="2">
    <name type="scientific">Sicyonia whispovirus</name>
    <dbReference type="NCBI Taxonomy" id="2984283"/>
    <lineage>
        <taxon>Viruses</taxon>
        <taxon>Viruses incertae sedis</taxon>
        <taxon>Naldaviricetes</taxon>
        <taxon>Nimaviridae</taxon>
        <taxon>Whispovirus</taxon>
    </lineage>
</organism>
<name>A0A9C7BNP7_9VIRU</name>
<reference evidence="2" key="1">
    <citation type="submission" date="2022-10" db="EMBL/GenBank/DDBJ databases">
        <title>Genome sequences of endogenous nimaviruses in decapod crustaceans.</title>
        <authorList>
            <person name="Kawato S."/>
            <person name="Nozaki R."/>
            <person name="Kondo H."/>
            <person name="Hirono I."/>
        </authorList>
    </citation>
    <scope>NUCLEOTIDE SEQUENCE</scope>
    <source>
        <strain evidence="2">Fukuoka2019</strain>
    </source>
</reference>
<feature type="compositionally biased region" description="Polar residues" evidence="1">
    <location>
        <begin position="1005"/>
        <end position="1014"/>
    </location>
</feature>
<feature type="region of interest" description="Disordered" evidence="1">
    <location>
        <begin position="947"/>
        <end position="1025"/>
    </location>
</feature>
<proteinExistence type="predicted"/>
<evidence type="ECO:0000256" key="1">
    <source>
        <dbReference type="SAM" id="MobiDB-lite"/>
    </source>
</evidence>
<protein>
    <submittedName>
        <fullName evidence="2">Wsv285-like protein</fullName>
    </submittedName>
</protein>
<accession>A0A9C7BNP7</accession>
<feature type="compositionally biased region" description="Polar residues" evidence="1">
    <location>
        <begin position="947"/>
        <end position="957"/>
    </location>
</feature>
<evidence type="ECO:0000313" key="2">
    <source>
        <dbReference type="EMBL" id="BDT63105.1"/>
    </source>
</evidence>
<feature type="compositionally biased region" description="Acidic residues" evidence="1">
    <location>
        <begin position="1015"/>
        <end position="1025"/>
    </location>
</feature>
<sequence length="1025" mass="111797">MFQDIDAKHFSSGAGPLQELGSLGMSNSEFNDMLDILKSRVRSIEEQNNSVGSIFDKVSQVSLVSLLATKSTSGDGGSAATAPGGSVGSFFTPGGGGNSGRVKLLSKLVAEEVALKKVYDILRETKLSDDNPLSWEDVPRWPQEFRSDLSDKNRELLFREGVYLDVTKVGVRRGRSDLKNEFGLNPMLLSININIRIVQCLMLDFTWFANRLLRLTCDLQLETTAVSTIVVSDNDSISNMYPAMEVKHIVPSGSVGMALNFLSKEYSHVADLVEEKPSCFVVDFVIHDSVIGLAETPEEHLGSACMEWRCFNSIRKNAGDSGVSIINTDANSGLFGTGANSGLFGTGATAPIAEAAIPPSQLFSAPPNDEDCGLVLGSSLALSPVSVSDGGSVEPIDWIKRLAQGAHKLEMSNSADGVPSLNERPKFQRFKAGTGTASLAHNATVNLAVMPKGCETKPLFIEMVKYIDNSARDTIQPHMCMQDDVFPADINNKDLYRSAAASNPCNLYRVVTCLFVNVALPKLRNPLLKTVYEVSSNSNSHDGKRRRKVVTFFGSSEIHHGTTKYASGKIKHDSKRQCFCLRACEEVRCFDLVRAQARGGTGGSGGGNEPPANSWHRKHSIHRCSSHEFRIYDSLITQAKERALKNGQDASAIPKTSLEMNKLVMDTTAFDNTDRCFNSAGIHHLFCTDFLMVHRGQSFNIDLNNEKLETFKETAATEEYLMSQKVDPQEAIETMRQSNLRDAQDVIRFIKENNMSLREYSAMPSRTIEAFNRETDKFCRTNIPSDMKQQLGLVMGYLRSVLPLLKNMLTFVDNAPLGEAISVWNASPCPRTCNNLLGKIVEFATKNYNASVASAINRKGYLSFSARLTGYKYNRSGTPVDYHETLARFTASVAYADYHSPRYSDEDQKIGGESVDEAIDSLMGAIAPSGNDCGIDILTNAFVGATAGSSPTPSSKRPGSAVEGEPKEKSLESTLKCFKGEGAANTDSDEPLALSPLAEEDATDNLYSSPQENQGEPDDQSAGEI</sequence>